<dbReference type="PANTHER" id="PTHR37826:SF3">
    <property type="entry name" value="J DOMAIN-CONTAINING PROTEIN"/>
    <property type="match status" value="1"/>
</dbReference>
<evidence type="ECO:0000313" key="4">
    <source>
        <dbReference type="Proteomes" id="UP000285456"/>
    </source>
</evidence>
<dbReference type="EMBL" id="QWEH01000013">
    <property type="protein sequence ID" value="RHW30471.1"/>
    <property type="molecule type" value="Genomic_DNA"/>
</dbReference>
<dbReference type="Proteomes" id="UP000285456">
    <property type="component" value="Unassembled WGS sequence"/>
</dbReference>
<dbReference type="PANTHER" id="PTHR37826">
    <property type="entry name" value="FLOTILLIN BAND_7_5 DOMAIN PROTEIN"/>
    <property type="match status" value="1"/>
</dbReference>
<dbReference type="OrthoDB" id="3182597at2"/>
<dbReference type="AlphaFoldDB" id="A0A417YCX0"/>
<dbReference type="Pfam" id="PF08271">
    <property type="entry name" value="Zn_Ribbon_TF"/>
    <property type="match status" value="1"/>
</dbReference>
<organism evidence="3 4">
    <name type="scientific">Oceanobacillus profundus</name>
    <dbReference type="NCBI Taxonomy" id="372463"/>
    <lineage>
        <taxon>Bacteria</taxon>
        <taxon>Bacillati</taxon>
        <taxon>Bacillota</taxon>
        <taxon>Bacilli</taxon>
        <taxon>Bacillales</taxon>
        <taxon>Bacillaceae</taxon>
        <taxon>Oceanobacillus</taxon>
    </lineage>
</organism>
<dbReference type="Gene3D" id="2.20.28.30">
    <property type="entry name" value="RNA polymerase ii, chain L"/>
    <property type="match status" value="1"/>
</dbReference>
<evidence type="ECO:0000259" key="2">
    <source>
        <dbReference type="Pfam" id="PF08271"/>
    </source>
</evidence>
<evidence type="ECO:0000256" key="1">
    <source>
        <dbReference type="SAM" id="Phobius"/>
    </source>
</evidence>
<protein>
    <submittedName>
        <fullName evidence="3">TFIIB-type zinc ribbon-containing protein</fullName>
    </submittedName>
</protein>
<keyword evidence="4" id="KW-1185">Reference proteome</keyword>
<accession>A0A417YCX0</accession>
<sequence length="342" mass="38486">MVIHYKCPNCGSDMEFDAVSGMLSCGSCGRKDNIEDFSEEFITTTFSEDEAKQYNCNNCGAVIITEADTTATNCSFCGAGVVLGDRLSGDLAPAKVIPFTISKEEAMAAFRKWCRNGRLTPKGFMTADRVKGITGLYVPFWLYDLDSKADVKAVGTRVRTYTRGNYIYTEKKFYDVYRDIDLSYVKVPVDASEKLDDTLMDKLEPYDYQKFKDFKTPYLAGYIAEKYNFSDEELFSRVKTKVQPYIDSYIRSTISGYSSVNYKSKNIRTKKTKAHYVLLPVWMVYYDFDKQEHTFAMNGQTGKIVGKPPISLGKVASWFGGIAAAAFVTLKIISYAVGGVLW</sequence>
<dbReference type="InterPro" id="IPR013137">
    <property type="entry name" value="Znf_TFIIB"/>
</dbReference>
<reference evidence="3 4" key="1">
    <citation type="journal article" date="2007" name="Int. J. Syst. Evol. Microbiol.">
        <title>Oceanobacillus profundus sp. nov., isolated from a deep-sea sediment core.</title>
        <authorList>
            <person name="Kim Y.G."/>
            <person name="Choi D.H."/>
            <person name="Hyun S."/>
            <person name="Cho B.C."/>
        </authorList>
    </citation>
    <scope>NUCLEOTIDE SEQUENCE [LARGE SCALE GENOMIC DNA]</scope>
    <source>
        <strain evidence="3 4">DSM 18246</strain>
    </source>
</reference>
<gene>
    <name evidence="3" type="ORF">D1B32_16685</name>
</gene>
<name>A0A417YCX0_9BACI</name>
<keyword evidence="1" id="KW-1133">Transmembrane helix</keyword>
<comment type="caution">
    <text evidence="3">The sequence shown here is derived from an EMBL/GenBank/DDBJ whole genome shotgun (WGS) entry which is preliminary data.</text>
</comment>
<keyword evidence="1" id="KW-0472">Membrane</keyword>
<feature type="domain" description="TFIIB-type" evidence="2">
    <location>
        <begin position="5"/>
        <end position="40"/>
    </location>
</feature>
<dbReference type="RefSeq" id="WP_095314269.1">
    <property type="nucleotide sequence ID" value="NZ_JBHTNL010000001.1"/>
</dbReference>
<proteinExistence type="predicted"/>
<evidence type="ECO:0000313" key="3">
    <source>
        <dbReference type="EMBL" id="RHW30471.1"/>
    </source>
</evidence>
<keyword evidence="1" id="KW-0812">Transmembrane</keyword>
<feature type="transmembrane region" description="Helical" evidence="1">
    <location>
        <begin position="318"/>
        <end position="341"/>
    </location>
</feature>